<keyword evidence="6" id="KW-1133">Transmembrane helix</keyword>
<dbReference type="GO" id="GO:0016020">
    <property type="term" value="C:membrane"/>
    <property type="evidence" value="ECO:0007669"/>
    <property type="project" value="UniProtKB-SubCell"/>
</dbReference>
<dbReference type="GO" id="GO:0031849">
    <property type="term" value="F:olfactory receptor binding"/>
    <property type="evidence" value="ECO:0007669"/>
    <property type="project" value="TreeGrafter"/>
</dbReference>
<sequence length="259" mass="30088">MISRKLFRFTCLAQPIRGMPTEDMSMVAKGFSSQSSSFGLGSRIMKFGTDLNNAIQNQSCKRRQPRSEFNALCELQEIYSVGAMAGSSVGNIWIDTFACLQKKDLEEKYRKKWILQFNYRLKDSLTEEQKKNGWKISQTTKFACFTCTKCSHFWNSGRVTLIFHYCLRQSKTGTVFLRPFSQMCRACDNDNFINATFKEESVKAILQNIIQKIRKNCYREKIDFPTHSVDYRIIRTKPHERDLCEACLEGVCNREQDGF</sequence>
<organism evidence="9 10">
    <name type="scientific">Engystomops pustulosus</name>
    <name type="common">Tungara frog</name>
    <name type="synonym">Physalaemus pustulosus</name>
    <dbReference type="NCBI Taxonomy" id="76066"/>
    <lineage>
        <taxon>Eukaryota</taxon>
        <taxon>Metazoa</taxon>
        <taxon>Chordata</taxon>
        <taxon>Craniata</taxon>
        <taxon>Vertebrata</taxon>
        <taxon>Euteleostomi</taxon>
        <taxon>Amphibia</taxon>
        <taxon>Batrachia</taxon>
        <taxon>Anura</taxon>
        <taxon>Neobatrachia</taxon>
        <taxon>Hyloidea</taxon>
        <taxon>Leptodactylidae</taxon>
        <taxon>Leiuperinae</taxon>
        <taxon>Engystomops</taxon>
    </lineage>
</organism>
<keyword evidence="3" id="KW-0479">Metal-binding</keyword>
<dbReference type="GO" id="GO:0051205">
    <property type="term" value="P:protein insertion into membrane"/>
    <property type="evidence" value="ECO:0007669"/>
    <property type="project" value="TreeGrafter"/>
</dbReference>
<keyword evidence="5" id="KW-0862">Zinc</keyword>
<evidence type="ECO:0000256" key="7">
    <source>
        <dbReference type="ARBA" id="ARBA00023136"/>
    </source>
</evidence>
<dbReference type="PANTHER" id="PTHR14402">
    <property type="entry name" value="RECEPTOR TRANSPORTING PROTEIN"/>
    <property type="match status" value="1"/>
</dbReference>
<dbReference type="Proteomes" id="UP000824782">
    <property type="component" value="Unassembled WGS sequence"/>
</dbReference>
<dbReference type="InterPro" id="IPR026096">
    <property type="entry name" value="R-trans_p"/>
</dbReference>
<dbReference type="AlphaFoldDB" id="A0AAV7C987"/>
<dbReference type="InterPro" id="IPR027377">
    <property type="entry name" value="ZAR1/RTP1-5-like_Znf-3CxxC"/>
</dbReference>
<evidence type="ECO:0000256" key="4">
    <source>
        <dbReference type="ARBA" id="ARBA00022771"/>
    </source>
</evidence>
<dbReference type="PANTHER" id="PTHR14402:SF20">
    <property type="entry name" value="RECEPTOR-TRANSPORTING PROTEIN 2"/>
    <property type="match status" value="1"/>
</dbReference>
<dbReference type="Pfam" id="PF13695">
    <property type="entry name" value="Zn_ribbon_3CxxC"/>
    <property type="match status" value="1"/>
</dbReference>
<evidence type="ECO:0000256" key="6">
    <source>
        <dbReference type="ARBA" id="ARBA00022989"/>
    </source>
</evidence>
<keyword evidence="10" id="KW-1185">Reference proteome</keyword>
<keyword evidence="4" id="KW-0863">Zinc-finger</keyword>
<comment type="subcellular location">
    <subcellularLocation>
        <location evidence="1">Membrane</location>
        <topology evidence="1">Single-pass membrane protein</topology>
    </subcellularLocation>
</comment>
<keyword evidence="2" id="KW-0812">Transmembrane</keyword>
<evidence type="ECO:0000313" key="9">
    <source>
        <dbReference type="EMBL" id="KAG8581592.1"/>
    </source>
</evidence>
<evidence type="ECO:0000256" key="3">
    <source>
        <dbReference type="ARBA" id="ARBA00022723"/>
    </source>
</evidence>
<evidence type="ECO:0000256" key="2">
    <source>
        <dbReference type="ARBA" id="ARBA00022692"/>
    </source>
</evidence>
<dbReference type="GO" id="GO:0008270">
    <property type="term" value="F:zinc ion binding"/>
    <property type="evidence" value="ECO:0007669"/>
    <property type="project" value="UniProtKB-KW"/>
</dbReference>
<name>A0AAV7C987_ENGPU</name>
<evidence type="ECO:0000313" key="10">
    <source>
        <dbReference type="Proteomes" id="UP000824782"/>
    </source>
</evidence>
<evidence type="ECO:0000256" key="5">
    <source>
        <dbReference type="ARBA" id="ARBA00022833"/>
    </source>
</evidence>
<dbReference type="GO" id="GO:0006612">
    <property type="term" value="P:protein targeting to membrane"/>
    <property type="evidence" value="ECO:0007669"/>
    <property type="project" value="TreeGrafter"/>
</dbReference>
<feature type="domain" description="3CxxC-type" evidence="8">
    <location>
        <begin position="140"/>
        <end position="250"/>
    </location>
</feature>
<reference evidence="9" key="1">
    <citation type="thesis" date="2020" institute="ProQuest LLC" country="789 East Eisenhower Parkway, Ann Arbor, MI, USA">
        <title>Comparative Genomics and Chromosome Evolution.</title>
        <authorList>
            <person name="Mudd A.B."/>
        </authorList>
    </citation>
    <scope>NUCLEOTIDE SEQUENCE</scope>
    <source>
        <strain evidence="9">237g6f4</strain>
        <tissue evidence="9">Blood</tissue>
    </source>
</reference>
<dbReference type="EMBL" id="WNYA01000003">
    <property type="protein sequence ID" value="KAG8581592.1"/>
    <property type="molecule type" value="Genomic_DNA"/>
</dbReference>
<proteinExistence type="predicted"/>
<accession>A0AAV7C987</accession>
<evidence type="ECO:0000259" key="8">
    <source>
        <dbReference type="SMART" id="SM01328"/>
    </source>
</evidence>
<dbReference type="SMART" id="SM01328">
    <property type="entry name" value="zf-3CxxC"/>
    <property type="match status" value="1"/>
</dbReference>
<gene>
    <name evidence="9" type="ORF">GDO81_007730</name>
</gene>
<evidence type="ECO:0000256" key="1">
    <source>
        <dbReference type="ARBA" id="ARBA00004167"/>
    </source>
</evidence>
<protein>
    <recommendedName>
        <fullName evidence="8">3CxxC-type domain-containing protein</fullName>
    </recommendedName>
</protein>
<comment type="caution">
    <text evidence="9">The sequence shown here is derived from an EMBL/GenBank/DDBJ whole genome shotgun (WGS) entry which is preliminary data.</text>
</comment>
<keyword evidence="7" id="KW-0472">Membrane</keyword>